<reference evidence="2" key="1">
    <citation type="submission" date="2017-03" db="EMBL/GenBank/DDBJ databases">
        <title>Phytopthora megakarya and P. palmivora, two closely related causual agents of cacao black pod achieved similar genome size and gene model numbers by different mechanisms.</title>
        <authorList>
            <person name="Ali S."/>
            <person name="Shao J."/>
            <person name="Larry D.J."/>
            <person name="Kronmiller B."/>
            <person name="Shen D."/>
            <person name="Strem M.D."/>
            <person name="Melnick R.L."/>
            <person name="Guiltinan M.J."/>
            <person name="Tyler B.M."/>
            <person name="Meinhardt L.W."/>
            <person name="Bailey B.A."/>
        </authorList>
    </citation>
    <scope>NUCLEOTIDE SEQUENCE [LARGE SCALE GENOMIC DNA]</scope>
    <source>
        <strain evidence="2">zdho120</strain>
    </source>
</reference>
<protein>
    <submittedName>
        <fullName evidence="1">Uncharacterized protein</fullName>
    </submittedName>
</protein>
<keyword evidence="2" id="KW-1185">Reference proteome</keyword>
<proteinExistence type="predicted"/>
<name>A0A225VLT1_9STRA</name>
<dbReference type="AlphaFoldDB" id="A0A225VLT1"/>
<dbReference type="Proteomes" id="UP000198211">
    <property type="component" value="Unassembled WGS sequence"/>
</dbReference>
<dbReference type="EMBL" id="NBNE01003926">
    <property type="protein sequence ID" value="OWZ06521.1"/>
    <property type="molecule type" value="Genomic_DNA"/>
</dbReference>
<gene>
    <name evidence="1" type="ORF">PHMEG_00021211</name>
</gene>
<accession>A0A225VLT1</accession>
<organism evidence="1 2">
    <name type="scientific">Phytophthora megakarya</name>
    <dbReference type="NCBI Taxonomy" id="4795"/>
    <lineage>
        <taxon>Eukaryota</taxon>
        <taxon>Sar</taxon>
        <taxon>Stramenopiles</taxon>
        <taxon>Oomycota</taxon>
        <taxon>Peronosporomycetes</taxon>
        <taxon>Peronosporales</taxon>
        <taxon>Peronosporaceae</taxon>
        <taxon>Phytophthora</taxon>
    </lineage>
</organism>
<comment type="caution">
    <text evidence="1">The sequence shown here is derived from an EMBL/GenBank/DDBJ whole genome shotgun (WGS) entry which is preliminary data.</text>
</comment>
<evidence type="ECO:0000313" key="2">
    <source>
        <dbReference type="Proteomes" id="UP000198211"/>
    </source>
</evidence>
<sequence length="139" mass="15911">MPHTSTRFPKKSLSGPIRYIDALMASFRSIVQLVNAVGEYVTSVVKLIPLPICQESNSKFYYETRYVKCSFSYENVTINRDNTCVYSVQCHTHNHETRKRLASSYMTPKSLPLDDRGRVEVALLADTKVSSKYTTSYLR</sequence>
<evidence type="ECO:0000313" key="1">
    <source>
        <dbReference type="EMBL" id="OWZ06521.1"/>
    </source>
</evidence>